<evidence type="ECO:0000313" key="2">
    <source>
        <dbReference type="Proteomes" id="UP000002532"/>
    </source>
</evidence>
<evidence type="ECO:0000313" key="1">
    <source>
        <dbReference type="EMBL" id="AAX50384.1"/>
    </source>
</evidence>
<dbReference type="KEGG" id="cta:CTA_0138"/>
<dbReference type="Proteomes" id="UP000002532">
    <property type="component" value="Chromosome"/>
</dbReference>
<proteinExistence type="predicted"/>
<reference evidence="1 2" key="1">
    <citation type="journal article" date="2005" name="Infect. Immun.">
        <title>Comparative genomic analysis of Chlamydia trachomatis oculotropic and genitotropic strains.</title>
        <authorList>
            <person name="Carlson J.H."/>
            <person name="Porcella S.F."/>
            <person name="McClarty G."/>
            <person name="Caldwell H.D."/>
        </authorList>
    </citation>
    <scope>NUCLEOTIDE SEQUENCE [LARGE SCALE GENOMIC DNA]</scope>
    <source>
        <strain evidence="2">ATCC VR-571B / DSM 19440 / HAR-13</strain>
    </source>
</reference>
<sequence>MKRSPWYKIFGYYLLVGVPLALLALLPKFFSSESGKYLFLSVLNKETGLQFEIEQLHLSWFGSQTAKKIRIRGIDSDSEIFAAEKIIVKGSLPRLLLYRFPKALTLTGWSLQIDESLSMNSPSLYHLDPGVLLSKIERSDITSELGSITMKTINGSTLSVSGFYVKKTAEQLLIRALTKENDVPGSVAVEGALSPNFVLNVELSSVPASLFKLFIASPSLDRILSTENLINLTAKAHQEKDSTLITLTAEGNQISAKLRGYVRDRAFLITQGGASSVLLQPTITSRILSELSPLDTPIRSQEAYLFISEAKLPLSISKWSASDFSLQANLPQISVDTPDPNLSIRTENTKISIRKSDHLTVIRSSSSAILGGASPSYIHSTLSMDNHKHVAEFHIQHSLLPHTYLRALLPKPIEINTPLEVSYYTLDIKGKYRNTQLSCEALLDNPLLRLSCNLSGPLYALQFSGEGAYTLSERWKERLAPHFLQIQAIFSGKMHFSQKHVFFPKLSGKLIAGDNEIFIHGKFGRASEEMKPSNSSLLVYGTLSSLPLDLYSPKFAPLQMTRYSFSLHSDGGKALLKGNVKLFITDPESPHLEETKILIPDIVISSLDPSAPWTADNISVQASGELLQLPVDRLIRLQHKDLSLSRYIGETSEASFQLLYSPDKEETVDISSRFKTDALTGDFRFVMNKELSLTEKTHGSLQWEISPERYSSFFEKASCPPSCILHRPTTFRLDLSKISCLDKKTGYSCLSLLSQGGIEGKLSSTPLVFYDHLSKENFIVNNIGGSVYAQNVNDLIQYQLNGNCLAPNQDNKTPVSFIIEGEARNIFSDETRACSQTATWVNIPTSFITGIFPISPGVRSKLTSLAGPKIHVSIHNDFSRGEGPVTIKVDSENLTAYFPLVLTEQAILLEGDLTASLHINEEINKAFLREFNPLIAEGGAYSKHPVSLRVNKQNFYLPIKPYSFENFRIQSASLDFGKIEIANTGTMQDLFQFLDVEAEQQRVESWFTPIFFSVQKGQIICKRFDALIDGRIRLALWGKTDIVRERLAMTLGIDPELIKKLFRNTMLKTKNFFLIKIRGPISSPEIDWSSAYARIALLKSYTIAGPLNSLADKLFSSLGEPTPTQTVSPLPWEVSETE</sequence>
<dbReference type="AlphaFoldDB" id="A0A0H2X0P1"/>
<keyword evidence="2" id="KW-1185">Reference proteome</keyword>
<dbReference type="HOGENOM" id="CLU_277530_0_0_0"/>
<gene>
    <name evidence="1" type="ordered locus">CTA_0138</name>
</gene>
<dbReference type="RefSeq" id="WP_011324584.1">
    <property type="nucleotide sequence ID" value="NC_007429.1"/>
</dbReference>
<organism evidence="1 2">
    <name type="scientific">Chlamydia trachomatis serovar A (strain ATCC VR-571B / DSM 19440 / HAR-13)</name>
    <dbReference type="NCBI Taxonomy" id="315277"/>
    <lineage>
        <taxon>Bacteria</taxon>
        <taxon>Pseudomonadati</taxon>
        <taxon>Chlamydiota</taxon>
        <taxon>Chlamydiia</taxon>
        <taxon>Chlamydiales</taxon>
        <taxon>Chlamydiaceae</taxon>
        <taxon>Chlamydia/Chlamydophila group</taxon>
        <taxon>Chlamydia</taxon>
    </lineage>
</organism>
<name>A0A0H2X0P1_CHLTA</name>
<dbReference type="EMBL" id="CP000051">
    <property type="protein sequence ID" value="AAX50384.1"/>
    <property type="molecule type" value="Genomic_DNA"/>
</dbReference>
<accession>A0A0H2X0P1</accession>
<protein>
    <submittedName>
        <fullName evidence="1">Hypothetical membrane spanning protein</fullName>
    </submittedName>
</protein>